<dbReference type="SUPFAM" id="SSF52980">
    <property type="entry name" value="Restriction endonuclease-like"/>
    <property type="match status" value="1"/>
</dbReference>
<name>A0ABY4YH83_9MICO</name>
<reference evidence="13" key="1">
    <citation type="submission" date="2022-06" db="EMBL/GenBank/DDBJ databases">
        <title>Ornithinimicrobium JY.X270.</title>
        <authorList>
            <person name="Huang Y."/>
        </authorList>
    </citation>
    <scope>NUCLEOTIDE SEQUENCE</scope>
    <source>
        <strain evidence="13">JY.X270</strain>
    </source>
</reference>
<accession>A0ABY4YH83</accession>
<keyword evidence="2 10" id="KW-0547">Nucleotide-binding</keyword>
<comment type="subunit">
    <text evidence="10">Heterotrimer of RecB, RecC and RecD. All subunits contribute to DNA-binding.</text>
</comment>
<evidence type="ECO:0000256" key="7">
    <source>
        <dbReference type="ARBA" id="ARBA00022840"/>
    </source>
</evidence>
<dbReference type="Gene3D" id="1.10.10.160">
    <property type="match status" value="1"/>
</dbReference>
<proteinExistence type="inferred from homology"/>
<evidence type="ECO:0000256" key="5">
    <source>
        <dbReference type="ARBA" id="ARBA00022806"/>
    </source>
</evidence>
<evidence type="ECO:0000259" key="12">
    <source>
        <dbReference type="Pfam" id="PF17946"/>
    </source>
</evidence>
<evidence type="ECO:0000256" key="11">
    <source>
        <dbReference type="SAM" id="MobiDB-lite"/>
    </source>
</evidence>
<dbReference type="Proteomes" id="UP001056535">
    <property type="component" value="Chromosome"/>
</dbReference>
<dbReference type="InterPro" id="IPR013986">
    <property type="entry name" value="DExx_box_DNA_helicase_dom_sf"/>
</dbReference>
<dbReference type="GO" id="GO:0008854">
    <property type="term" value="F:exodeoxyribonuclease V activity"/>
    <property type="evidence" value="ECO:0007669"/>
    <property type="project" value="UniProtKB-EC"/>
</dbReference>
<keyword evidence="1 10" id="KW-0540">Nuclease</keyword>
<keyword evidence="7 10" id="KW-0067">ATP-binding</keyword>
<evidence type="ECO:0000256" key="3">
    <source>
        <dbReference type="ARBA" id="ARBA00022763"/>
    </source>
</evidence>
<keyword evidence="14" id="KW-1185">Reference proteome</keyword>
<comment type="similarity">
    <text evidence="10">Belongs to the RecC family.</text>
</comment>
<sequence length="1170" mass="126478">MTLFVHRAANTDLLAGGLAELLAAPLDDVFAEEVVAVPAKGVERWLAQRLSHTLGSGPRGGDGVCAGVRFLNPHSLVALVLGIERDDPWRSDQLAWPVLRAVDDSLGETWAKTLSDHLGHGLTGTEHELRRGQRFAVARRLAGLFADYAAQRPAMLADWREGGAGDGLGGPVADDLAWQPELWRRTLALVDAEPPEVRQTRVLQALREQSPEGLSLGDLVLPGRLSLFGHTRIARSEVEVLTALGEHLDVHLWLPQSSPRAWTRLAPLAAEGPVPRAEDTSAGVIEHPLLASLGRDSRELQRTLALTGGTDDLLVRDEADDVVVRDEADDVLVRDEADEAPARSLLQLLQDDLARDHAPTAEDRRSRVVEAQDRSIQVHACHGRTRQVEVLRDVLADLLQRDPTLEPRDILVMCPDVDTYAPLFHAGFGLAEVVREQTAATHPAHGLRVRLADRGPRHTNPLLALADQLVELAGGRLTAGEVLDLARSAPVRHRFGLGDDSLERLGDWVHAVVIRWGLDADHRATYQLHHLGQNTWRAGLDRVLVGAAVDGQDIDHLGTTLALDNLDSGDLELAGRLAELVERLATTLRALRTTDTVDVWVRELSDGVLGLADVPLADAWQLTQFERELARIQAAARRGATSTPSLSLADVRALLREQSGGRATRSNFRTGSLTVCTMVPMRSVPHRVVALVGMDDGVFPRHSTPDGDDALARRAVTGERDPRSEDRQLLLDAITSAGDALVITYTGADEHTGSQRPPAVPLGELIDAVRATAQGQGVERVVTDHPLQPFDPRNLGVTPEDETSLLPQDRPLSYDPTALAGALALRAGQSQPVPIAAQLLPPLAGDEVALDDLLRFFDNPARAFLRSRLGMVLPEVPEERGEGIPITLDGLEKWTIGDRMLQGVLTGRAPAQAVNAELWRGALPPDQLGETTMREITQAVQALCEATWRTVGTGGWEQDLPRDSVDLDLALPGGRQLTGTVAGLVGGAALTVTYSQVKAKQRLRSWIISLVLAAGGHSGVSRLIGKHYWRKGDKSPVLFTHGPHDPATALELLTQLVDLRDRGLREVVPLPLETSLAWADYFVKTGKATLAAQQGVKKWVTPDGGFGGGGEQDDPSWSRVLGAGVPFDTILGTPRADEEWTPGVESRLGQFALRVWGPVLRGGAESKVKP</sequence>
<dbReference type="InterPro" id="IPR041500">
    <property type="entry name" value="RecC_C"/>
</dbReference>
<dbReference type="HAMAP" id="MF_01486">
    <property type="entry name" value="RecC"/>
    <property type="match status" value="1"/>
</dbReference>
<dbReference type="InterPro" id="IPR011335">
    <property type="entry name" value="Restrct_endonuc-II-like"/>
</dbReference>
<evidence type="ECO:0000256" key="2">
    <source>
        <dbReference type="ARBA" id="ARBA00022741"/>
    </source>
</evidence>
<keyword evidence="9 10" id="KW-0234">DNA repair</keyword>
<feature type="domain" description="RecC C-terminal" evidence="12">
    <location>
        <begin position="846"/>
        <end position="1080"/>
    </location>
</feature>
<dbReference type="Gene3D" id="3.40.50.10930">
    <property type="match status" value="1"/>
</dbReference>
<dbReference type="RefSeq" id="WP_252620831.1">
    <property type="nucleotide sequence ID" value="NZ_CP099490.1"/>
</dbReference>
<organism evidence="13 14">
    <name type="scientific">Ornithinimicrobium cryptoxanthini</name>
    <dbReference type="NCBI Taxonomy" id="2934161"/>
    <lineage>
        <taxon>Bacteria</taxon>
        <taxon>Bacillati</taxon>
        <taxon>Actinomycetota</taxon>
        <taxon>Actinomycetes</taxon>
        <taxon>Micrococcales</taxon>
        <taxon>Ornithinimicrobiaceae</taxon>
        <taxon>Ornithinimicrobium</taxon>
    </lineage>
</organism>
<gene>
    <name evidence="10 13" type="primary">recC</name>
    <name evidence="13" type="ORF">NF557_16345</name>
</gene>
<dbReference type="Pfam" id="PF17946">
    <property type="entry name" value="RecC_C"/>
    <property type="match status" value="1"/>
</dbReference>
<evidence type="ECO:0000256" key="10">
    <source>
        <dbReference type="HAMAP-Rule" id="MF_01486"/>
    </source>
</evidence>
<dbReference type="PANTHER" id="PTHR30591:SF1">
    <property type="entry name" value="RECBCD ENZYME SUBUNIT RECC"/>
    <property type="match status" value="1"/>
</dbReference>
<evidence type="ECO:0000313" key="13">
    <source>
        <dbReference type="EMBL" id="USQ76136.1"/>
    </source>
</evidence>
<dbReference type="InterPro" id="IPR006697">
    <property type="entry name" value="RecC"/>
</dbReference>
<dbReference type="PIRSF" id="PIRSF000980">
    <property type="entry name" value="RecC"/>
    <property type="match status" value="1"/>
</dbReference>
<keyword evidence="4 10" id="KW-0378">Hydrolase</keyword>
<dbReference type="Gene3D" id="3.40.50.300">
    <property type="entry name" value="P-loop containing nucleotide triphosphate hydrolases"/>
    <property type="match status" value="2"/>
</dbReference>
<dbReference type="EMBL" id="CP099490">
    <property type="protein sequence ID" value="USQ76136.1"/>
    <property type="molecule type" value="Genomic_DNA"/>
</dbReference>
<comment type="miscellaneous">
    <text evidence="10">In the RecBCD complex, RecB has a slow 3'-5' helicase, an exonuclease activity and loads RecA onto ssDNA, RecD has a fast 5'-3' helicase activity, while RecC stimulates the ATPase and processivity of the RecB helicase and contributes to recognition of the Chi site.</text>
</comment>
<evidence type="ECO:0000256" key="4">
    <source>
        <dbReference type="ARBA" id="ARBA00022801"/>
    </source>
</evidence>
<evidence type="ECO:0000256" key="8">
    <source>
        <dbReference type="ARBA" id="ARBA00023125"/>
    </source>
</evidence>
<keyword evidence="6 10" id="KW-0269">Exonuclease</keyword>
<keyword evidence="5 10" id="KW-0347">Helicase</keyword>
<evidence type="ECO:0000256" key="6">
    <source>
        <dbReference type="ARBA" id="ARBA00022839"/>
    </source>
</evidence>
<evidence type="ECO:0000256" key="9">
    <source>
        <dbReference type="ARBA" id="ARBA00023204"/>
    </source>
</evidence>
<keyword evidence="3 10" id="KW-0227">DNA damage</keyword>
<protein>
    <recommendedName>
        <fullName evidence="10">RecBCD enzyme subunit RecC</fullName>
    </recommendedName>
    <alternativeName>
        <fullName evidence="10">Exonuclease V subunit RecC</fullName>
        <shortName evidence="10">ExoV subunit RecC</shortName>
    </alternativeName>
    <alternativeName>
        <fullName evidence="10">Helicase/nuclease RecBCD subunit RecC</fullName>
    </alternativeName>
</protein>
<dbReference type="NCBIfam" id="TIGR01450">
    <property type="entry name" value="recC"/>
    <property type="match status" value="1"/>
</dbReference>
<dbReference type="Gene3D" id="1.10.10.990">
    <property type="match status" value="1"/>
</dbReference>
<dbReference type="PANTHER" id="PTHR30591">
    <property type="entry name" value="RECBCD ENZYME SUBUNIT RECC"/>
    <property type="match status" value="1"/>
</dbReference>
<feature type="region of interest" description="Disordered" evidence="11">
    <location>
        <begin position="785"/>
        <end position="811"/>
    </location>
</feature>
<dbReference type="SUPFAM" id="SSF52540">
    <property type="entry name" value="P-loop containing nucleoside triphosphate hydrolases"/>
    <property type="match status" value="2"/>
</dbReference>
<comment type="function">
    <text evidence="10">A helicase/nuclease that prepares dsDNA breaks (DSB) for recombinational DNA repair. Binds to DSBs and unwinds DNA via a highly rapid and processive ATP-dependent bidirectional helicase activity. Unwinds dsDNA until it encounters a Chi (crossover hotspot instigator) sequence from the 3' direction. Cuts ssDNA a few nucleotides 3' to the Chi site. The properties and activities of the enzyme are changed at Chi. The Chi-altered holoenzyme produces a long 3'-ssDNA overhang and facilitates RecA-binding to the ssDNA for homologous DNA recombination and repair. Holoenzyme degrades any linearized DNA that is unable to undergo homologous recombination. In the holoenzyme this subunit recognizes the wild-type Chi sequence, and when added to isolated RecB increases its ATP-dependent helicase processivity.</text>
</comment>
<dbReference type="Pfam" id="PF04257">
    <property type="entry name" value="Exonuc_V_gamma"/>
    <property type="match status" value="1"/>
</dbReference>
<dbReference type="InterPro" id="IPR027417">
    <property type="entry name" value="P-loop_NTPase"/>
</dbReference>
<keyword evidence="8 10" id="KW-0238">DNA-binding</keyword>
<evidence type="ECO:0000313" key="14">
    <source>
        <dbReference type="Proteomes" id="UP001056535"/>
    </source>
</evidence>
<evidence type="ECO:0000256" key="1">
    <source>
        <dbReference type="ARBA" id="ARBA00022722"/>
    </source>
</evidence>